<evidence type="ECO:0000313" key="2">
    <source>
        <dbReference type="EMBL" id="KAJ1202321.1"/>
    </source>
</evidence>
<dbReference type="Proteomes" id="UP001066276">
    <property type="component" value="Chromosome 2_1"/>
</dbReference>
<sequence>MYASVSASITAGDQLLFWFRRQVTVFTCSKPLQSPFYQSPTSGFRRLPATELGCPPTHGAGAGQTTGSRILPGPRLVLQPLRRSTTRPLLRLTEPDPGSP</sequence>
<feature type="region of interest" description="Disordered" evidence="1">
    <location>
        <begin position="47"/>
        <end position="74"/>
    </location>
</feature>
<evidence type="ECO:0000313" key="3">
    <source>
        <dbReference type="Proteomes" id="UP001066276"/>
    </source>
</evidence>
<gene>
    <name evidence="2" type="ORF">NDU88_006121</name>
</gene>
<evidence type="ECO:0000256" key="1">
    <source>
        <dbReference type="SAM" id="MobiDB-lite"/>
    </source>
</evidence>
<name>A0AAV7VNQ4_PLEWA</name>
<reference evidence="2" key="1">
    <citation type="journal article" date="2022" name="bioRxiv">
        <title>Sequencing and chromosome-scale assembly of the giantPleurodeles waltlgenome.</title>
        <authorList>
            <person name="Brown T."/>
            <person name="Elewa A."/>
            <person name="Iarovenko S."/>
            <person name="Subramanian E."/>
            <person name="Araus A.J."/>
            <person name="Petzold A."/>
            <person name="Susuki M."/>
            <person name="Suzuki K.-i.T."/>
            <person name="Hayashi T."/>
            <person name="Toyoda A."/>
            <person name="Oliveira C."/>
            <person name="Osipova E."/>
            <person name="Leigh N.D."/>
            <person name="Simon A."/>
            <person name="Yun M.H."/>
        </authorList>
    </citation>
    <scope>NUCLEOTIDE SEQUENCE</scope>
    <source>
        <strain evidence="2">20211129_DDA</strain>
        <tissue evidence="2">Liver</tissue>
    </source>
</reference>
<dbReference type="AlphaFoldDB" id="A0AAV7VNQ4"/>
<accession>A0AAV7VNQ4</accession>
<dbReference type="EMBL" id="JANPWB010000003">
    <property type="protein sequence ID" value="KAJ1202321.1"/>
    <property type="molecule type" value="Genomic_DNA"/>
</dbReference>
<comment type="caution">
    <text evidence="2">The sequence shown here is derived from an EMBL/GenBank/DDBJ whole genome shotgun (WGS) entry which is preliminary data.</text>
</comment>
<proteinExistence type="predicted"/>
<protein>
    <submittedName>
        <fullName evidence="2">Uncharacterized protein</fullName>
    </submittedName>
</protein>
<organism evidence="2 3">
    <name type="scientific">Pleurodeles waltl</name>
    <name type="common">Iberian ribbed newt</name>
    <dbReference type="NCBI Taxonomy" id="8319"/>
    <lineage>
        <taxon>Eukaryota</taxon>
        <taxon>Metazoa</taxon>
        <taxon>Chordata</taxon>
        <taxon>Craniata</taxon>
        <taxon>Vertebrata</taxon>
        <taxon>Euteleostomi</taxon>
        <taxon>Amphibia</taxon>
        <taxon>Batrachia</taxon>
        <taxon>Caudata</taxon>
        <taxon>Salamandroidea</taxon>
        <taxon>Salamandridae</taxon>
        <taxon>Pleurodelinae</taxon>
        <taxon>Pleurodeles</taxon>
    </lineage>
</organism>
<keyword evidence="3" id="KW-1185">Reference proteome</keyword>